<dbReference type="EMBL" id="FNZI01000006">
    <property type="protein sequence ID" value="SEJ63525.1"/>
    <property type="molecule type" value="Genomic_DNA"/>
</dbReference>
<dbReference type="PANTHER" id="PTHR21340:SF0">
    <property type="entry name" value="BIS(5'-NUCLEOSYL)-TETRAPHOSPHATASE [ASYMMETRICAL]"/>
    <property type="match status" value="1"/>
</dbReference>
<evidence type="ECO:0000256" key="2">
    <source>
        <dbReference type="ARBA" id="ARBA00022801"/>
    </source>
</evidence>
<dbReference type="Gene3D" id="3.40.50.1240">
    <property type="entry name" value="Phosphoglycerate mutase-like"/>
    <property type="match status" value="1"/>
</dbReference>
<dbReference type="PRINTS" id="PR00502">
    <property type="entry name" value="NUDIXFAMILY"/>
</dbReference>
<dbReference type="InterPro" id="IPR000086">
    <property type="entry name" value="NUDIX_hydrolase_dom"/>
</dbReference>
<protein>
    <submittedName>
        <fullName evidence="5">8-oxo-dGTP diphosphatase</fullName>
    </submittedName>
</protein>
<reference evidence="6" key="1">
    <citation type="submission" date="2016-10" db="EMBL/GenBank/DDBJ databases">
        <authorList>
            <person name="Varghese N."/>
        </authorList>
    </citation>
    <scope>NUCLEOTIDE SEQUENCE [LARGE SCALE GENOMIC DNA]</scope>
    <source>
        <strain evidence="6">DSM 24868</strain>
    </source>
</reference>
<keyword evidence="2 3" id="KW-0378">Hydrolase</keyword>
<dbReference type="CDD" id="cd03673">
    <property type="entry name" value="NUDIX_Ap6A_hydrolase"/>
    <property type="match status" value="1"/>
</dbReference>
<dbReference type="InterPro" id="IPR029033">
    <property type="entry name" value="His_PPase_superfam"/>
</dbReference>
<dbReference type="InterPro" id="IPR020084">
    <property type="entry name" value="NUDIX_hydrolase_CS"/>
</dbReference>
<dbReference type="Proteomes" id="UP000183315">
    <property type="component" value="Unassembled WGS sequence"/>
</dbReference>
<dbReference type="AlphaFoldDB" id="A0A1H7AR89"/>
<dbReference type="PROSITE" id="PS51462">
    <property type="entry name" value="NUDIX"/>
    <property type="match status" value="1"/>
</dbReference>
<sequence>MSHYPEGTVVAAGALVWRIRDGRLQVLAVHRPRYNDWSWPKGKLDPGESLPECAVREIAEETGRQVVLGQPLPTLRYPIGSGKQKVVKYWAAEVATPNAAAVKARPRYKDASKNEIDQVRWLGVEQAHELITFPDDLRPLDALVDAYAAGRLDTRPFMLVRHARAKRRKAWRLADEARPLSRSGKERANEIVPLIASFGIGKIESSPARRCVDTVTPYADAIGADIHVHEALTEPRHAHRPLETATVFGKLLRKRSPRAVCVHRPTLPTIIEMLRAAVRPYTRGALPRSNPYLPAGGVLVAHVADYESGPVVVAVETHLLRVHV</sequence>
<evidence type="ECO:0000256" key="3">
    <source>
        <dbReference type="RuleBase" id="RU003476"/>
    </source>
</evidence>
<dbReference type="GO" id="GO:0004081">
    <property type="term" value="F:bis(5'-nucleosyl)-tetraphosphatase (asymmetrical) activity"/>
    <property type="evidence" value="ECO:0007669"/>
    <property type="project" value="TreeGrafter"/>
</dbReference>
<dbReference type="GO" id="GO:0006754">
    <property type="term" value="P:ATP biosynthetic process"/>
    <property type="evidence" value="ECO:0007669"/>
    <property type="project" value="TreeGrafter"/>
</dbReference>
<proteinExistence type="inferred from homology"/>
<gene>
    <name evidence="5" type="ORF">SAMN05421637_2502</name>
</gene>
<dbReference type="Pfam" id="PF00293">
    <property type="entry name" value="NUDIX"/>
    <property type="match status" value="1"/>
</dbReference>
<dbReference type="SMART" id="SM00855">
    <property type="entry name" value="PGAM"/>
    <property type="match status" value="1"/>
</dbReference>
<dbReference type="eggNOG" id="COG0494">
    <property type="taxonomic scope" value="Bacteria"/>
</dbReference>
<dbReference type="OrthoDB" id="4287477at2"/>
<dbReference type="InterPro" id="IPR013078">
    <property type="entry name" value="His_Pase_superF_clade-1"/>
</dbReference>
<dbReference type="SUPFAM" id="SSF55811">
    <property type="entry name" value="Nudix"/>
    <property type="match status" value="1"/>
</dbReference>
<evidence type="ECO:0000313" key="5">
    <source>
        <dbReference type="EMBL" id="SEJ63525.1"/>
    </source>
</evidence>
<comment type="similarity">
    <text evidence="1 3">Belongs to the Nudix hydrolase family.</text>
</comment>
<dbReference type="RefSeq" id="WP_042215854.1">
    <property type="nucleotide sequence ID" value="NZ_BBLU01000014.1"/>
</dbReference>
<dbReference type="Gene3D" id="3.90.79.10">
    <property type="entry name" value="Nucleoside Triphosphate Pyrophosphohydrolase"/>
    <property type="match status" value="1"/>
</dbReference>
<dbReference type="Pfam" id="PF00300">
    <property type="entry name" value="His_Phos_1"/>
    <property type="match status" value="1"/>
</dbReference>
<dbReference type="SUPFAM" id="SSF53254">
    <property type="entry name" value="Phosphoglycerate mutase-like"/>
    <property type="match status" value="1"/>
</dbReference>
<dbReference type="STRING" id="1043493.SAMN05421637_2502"/>
<dbReference type="InterPro" id="IPR015797">
    <property type="entry name" value="NUDIX_hydrolase-like_dom_sf"/>
</dbReference>
<dbReference type="InterPro" id="IPR020476">
    <property type="entry name" value="Nudix_hydrolase"/>
</dbReference>
<dbReference type="GO" id="GO:0006167">
    <property type="term" value="P:AMP biosynthetic process"/>
    <property type="evidence" value="ECO:0007669"/>
    <property type="project" value="TreeGrafter"/>
</dbReference>
<organism evidence="5 6">
    <name type="scientific">Demequina mangrovi</name>
    <dbReference type="NCBI Taxonomy" id="1043493"/>
    <lineage>
        <taxon>Bacteria</taxon>
        <taxon>Bacillati</taxon>
        <taxon>Actinomycetota</taxon>
        <taxon>Actinomycetes</taxon>
        <taxon>Micrococcales</taxon>
        <taxon>Demequinaceae</taxon>
        <taxon>Demequina</taxon>
    </lineage>
</organism>
<feature type="domain" description="Nudix hydrolase" evidence="4">
    <location>
        <begin position="7"/>
        <end position="144"/>
    </location>
</feature>
<dbReference type="InterPro" id="IPR051325">
    <property type="entry name" value="Nudix_hydrolase_domain"/>
</dbReference>
<evidence type="ECO:0000313" key="6">
    <source>
        <dbReference type="Proteomes" id="UP000183315"/>
    </source>
</evidence>
<keyword evidence="6" id="KW-1185">Reference proteome</keyword>
<name>A0A1H7AR89_9MICO</name>
<dbReference type="PROSITE" id="PS00893">
    <property type="entry name" value="NUDIX_BOX"/>
    <property type="match status" value="1"/>
</dbReference>
<dbReference type="PANTHER" id="PTHR21340">
    <property type="entry name" value="DIADENOSINE 5,5-P1,P4-TETRAPHOSPHATE PYROPHOSPHOHYDROLASE MUTT"/>
    <property type="match status" value="1"/>
</dbReference>
<evidence type="ECO:0000259" key="4">
    <source>
        <dbReference type="PROSITE" id="PS51462"/>
    </source>
</evidence>
<accession>A0A1H7AR89</accession>
<evidence type="ECO:0000256" key="1">
    <source>
        <dbReference type="ARBA" id="ARBA00005582"/>
    </source>
</evidence>